<dbReference type="Proteomes" id="UP000317839">
    <property type="component" value="Unassembled WGS sequence"/>
</dbReference>
<dbReference type="Gene3D" id="3.10.450.50">
    <property type="match status" value="1"/>
</dbReference>
<dbReference type="Pfam" id="PF12680">
    <property type="entry name" value="SnoaL_2"/>
    <property type="match status" value="1"/>
</dbReference>
<feature type="domain" description="SnoaL-like" evidence="1">
    <location>
        <begin position="8"/>
        <end position="103"/>
    </location>
</feature>
<keyword evidence="3" id="KW-1185">Reference proteome</keyword>
<proteinExistence type="predicted"/>
<dbReference type="InterPro" id="IPR032710">
    <property type="entry name" value="NTF2-like_dom_sf"/>
</dbReference>
<evidence type="ECO:0000313" key="3">
    <source>
        <dbReference type="Proteomes" id="UP000317839"/>
    </source>
</evidence>
<gene>
    <name evidence="2" type="ORF">FLL45_12010</name>
</gene>
<evidence type="ECO:0000313" key="2">
    <source>
        <dbReference type="EMBL" id="TQV73591.1"/>
    </source>
</evidence>
<protein>
    <submittedName>
        <fullName evidence="2">Nuclear transport factor 2 family protein</fullName>
    </submittedName>
</protein>
<organism evidence="2 3">
    <name type="scientific">Aliikangiella marina</name>
    <dbReference type="NCBI Taxonomy" id="1712262"/>
    <lineage>
        <taxon>Bacteria</taxon>
        <taxon>Pseudomonadati</taxon>
        <taxon>Pseudomonadota</taxon>
        <taxon>Gammaproteobacteria</taxon>
        <taxon>Oceanospirillales</taxon>
        <taxon>Pleioneaceae</taxon>
        <taxon>Aliikangiella</taxon>
    </lineage>
</organism>
<dbReference type="SUPFAM" id="SSF54427">
    <property type="entry name" value="NTF2-like"/>
    <property type="match status" value="1"/>
</dbReference>
<accession>A0A545T8Q7</accession>
<dbReference type="EMBL" id="VIKR01000003">
    <property type="protein sequence ID" value="TQV73591.1"/>
    <property type="molecule type" value="Genomic_DNA"/>
</dbReference>
<dbReference type="OrthoDB" id="1115105at2"/>
<dbReference type="RefSeq" id="WP_142942299.1">
    <property type="nucleotide sequence ID" value="NZ_VIKR01000003.1"/>
</dbReference>
<evidence type="ECO:0000259" key="1">
    <source>
        <dbReference type="Pfam" id="PF12680"/>
    </source>
</evidence>
<reference evidence="2 3" key="1">
    <citation type="submission" date="2019-06" db="EMBL/GenBank/DDBJ databases">
        <title>Draft genome of Aliikangiella marina GYP-15.</title>
        <authorList>
            <person name="Wang G."/>
        </authorList>
    </citation>
    <scope>NUCLEOTIDE SEQUENCE [LARGE SCALE GENOMIC DNA]</scope>
    <source>
        <strain evidence="2 3">GYP-15</strain>
    </source>
</reference>
<sequence>MILDKFKKLYHDLDSSNIDIIESVYAADIEFTDPFHRVDGLQALKEYFQGMYSNVKAISFEFGESIAEGNTYFIHWVMKLSHPKLNGGKEITVPGATYLKVNESQQVIFHRDYFDAGVMLYEQLPVLGGLVKLIKRRL</sequence>
<dbReference type="InterPro" id="IPR037401">
    <property type="entry name" value="SnoaL-like"/>
</dbReference>
<dbReference type="AlphaFoldDB" id="A0A545T8Q7"/>
<name>A0A545T8Q7_9GAMM</name>
<comment type="caution">
    <text evidence="2">The sequence shown here is derived from an EMBL/GenBank/DDBJ whole genome shotgun (WGS) entry which is preliminary data.</text>
</comment>